<evidence type="ECO:0000313" key="3">
    <source>
        <dbReference type="Proteomes" id="UP000067625"/>
    </source>
</evidence>
<proteinExistence type="predicted"/>
<evidence type="ECO:0000313" key="2">
    <source>
        <dbReference type="EMBL" id="ALC81505.1"/>
    </source>
</evidence>
<name>A0A0M4FTJ7_9BACI</name>
<keyword evidence="1" id="KW-0472">Membrane</keyword>
<gene>
    <name evidence="2" type="ORF">AM592_07765</name>
</gene>
<organism evidence="2 3">
    <name type="scientific">Bacillus gobiensis</name>
    <dbReference type="NCBI Taxonomy" id="1441095"/>
    <lineage>
        <taxon>Bacteria</taxon>
        <taxon>Bacillati</taxon>
        <taxon>Bacillota</taxon>
        <taxon>Bacilli</taxon>
        <taxon>Bacillales</taxon>
        <taxon>Bacillaceae</taxon>
        <taxon>Bacillus</taxon>
    </lineage>
</organism>
<dbReference type="STRING" id="1441095.AM592_07765"/>
<dbReference type="AlphaFoldDB" id="A0A0M4FTJ7"/>
<keyword evidence="1" id="KW-1133">Transmembrane helix</keyword>
<dbReference type="RefSeq" id="WP_053603263.1">
    <property type="nucleotide sequence ID" value="NZ_CP012600.1"/>
</dbReference>
<sequence length="91" mass="10460">MIFDSLNELFFFVDFVTIILPALTAFGTVFFVKKGLTGFSSNIRHTAEESLLQAPSLQDALDIFHNRMTKWISKVIRMKRSSDDEECFTSF</sequence>
<reference evidence="3" key="1">
    <citation type="submission" date="2015-08" db="EMBL/GenBank/DDBJ databases">
        <title>Genome sequencing project for genomic taxonomy and phylogenomics of Bacillus-like bacteria.</title>
        <authorList>
            <person name="Liu B."/>
            <person name="Wang J."/>
            <person name="Zhu Y."/>
            <person name="Liu G."/>
            <person name="Chen Q."/>
            <person name="Chen Z."/>
            <person name="Lan J."/>
            <person name="Che J."/>
            <person name="Ge C."/>
            <person name="Shi H."/>
            <person name="Pan Z."/>
            <person name="Liu X."/>
        </authorList>
    </citation>
    <scope>NUCLEOTIDE SEQUENCE [LARGE SCALE GENOMIC DNA]</scope>
    <source>
        <strain evidence="3">FJAT-4402</strain>
    </source>
</reference>
<protein>
    <submittedName>
        <fullName evidence="2">Uncharacterized protein</fullName>
    </submittedName>
</protein>
<reference evidence="2 3" key="2">
    <citation type="journal article" date="2016" name="Int. J. Syst. Evol. Microbiol.">
        <title>Bacillus gobiensis sp. nov., isolated from a soil sample.</title>
        <authorList>
            <person name="Liu B."/>
            <person name="Liu G.H."/>
            <person name="Cetin S."/>
            <person name="Schumann P."/>
            <person name="Pan Z.Z."/>
            <person name="Chen Q.Q."/>
        </authorList>
    </citation>
    <scope>NUCLEOTIDE SEQUENCE [LARGE SCALE GENOMIC DNA]</scope>
    <source>
        <strain evidence="2 3">FJAT-4402</strain>
    </source>
</reference>
<feature type="transmembrane region" description="Helical" evidence="1">
    <location>
        <begin position="12"/>
        <end position="32"/>
    </location>
</feature>
<evidence type="ECO:0000256" key="1">
    <source>
        <dbReference type="SAM" id="Phobius"/>
    </source>
</evidence>
<keyword evidence="1" id="KW-0812">Transmembrane</keyword>
<accession>A0A0M4FTJ7</accession>
<dbReference type="PATRIC" id="fig|1441095.3.peg.1706"/>
<dbReference type="EMBL" id="CP012600">
    <property type="protein sequence ID" value="ALC81505.1"/>
    <property type="molecule type" value="Genomic_DNA"/>
</dbReference>
<keyword evidence="3" id="KW-1185">Reference proteome</keyword>
<dbReference type="Proteomes" id="UP000067625">
    <property type="component" value="Chromosome"/>
</dbReference>
<dbReference type="OrthoDB" id="2895784at2"/>